<proteinExistence type="predicted"/>
<dbReference type="InterPro" id="IPR029063">
    <property type="entry name" value="SAM-dependent_MTases_sf"/>
</dbReference>
<reference evidence="2" key="2">
    <citation type="submission" date="2019-06" db="EMBL/GenBank/DDBJ databases">
        <title>Genomics analysis of Aphanomyces spp. identifies a new class of oomycete effector associated with host adaptation.</title>
        <authorList>
            <person name="Gaulin E."/>
        </authorList>
    </citation>
    <scope>NUCLEOTIDE SEQUENCE</scope>
    <source>
        <strain evidence="2">CBS 578.67</strain>
    </source>
</reference>
<dbReference type="EMBL" id="CAADRA010005629">
    <property type="protein sequence ID" value="VFT91853.1"/>
    <property type="molecule type" value="Genomic_DNA"/>
</dbReference>
<evidence type="ECO:0000313" key="8">
    <source>
        <dbReference type="Proteomes" id="UP000332933"/>
    </source>
</evidence>
<feature type="domain" description="Methyltransferase type 11" evidence="1">
    <location>
        <begin position="60"/>
        <end position="160"/>
    </location>
</feature>
<dbReference type="EMBL" id="VJMH01005608">
    <property type="protein sequence ID" value="KAF0694069.1"/>
    <property type="molecule type" value="Genomic_DNA"/>
</dbReference>
<gene>
    <name evidence="7" type="primary">Aste57867_15039</name>
    <name evidence="5" type="synonym">Aste57867_12548</name>
    <name evidence="6" type="synonym">Aste57867_15038</name>
    <name evidence="4" type="ORF">As57867_012502</name>
    <name evidence="2" type="ORF">As57867_014982</name>
    <name evidence="3" type="ORF">As57867_014983</name>
    <name evidence="5" type="ORF">ASTE57867_12548</name>
    <name evidence="6" type="ORF">ASTE57867_15038</name>
    <name evidence="7" type="ORF">ASTE57867_15039</name>
</gene>
<dbReference type="CDD" id="cd02440">
    <property type="entry name" value="AdoMet_MTases"/>
    <property type="match status" value="1"/>
</dbReference>
<evidence type="ECO:0000313" key="3">
    <source>
        <dbReference type="EMBL" id="KAF0694069.1"/>
    </source>
</evidence>
<organism evidence="7 8">
    <name type="scientific">Aphanomyces stellatus</name>
    <dbReference type="NCBI Taxonomy" id="120398"/>
    <lineage>
        <taxon>Eukaryota</taxon>
        <taxon>Sar</taxon>
        <taxon>Stramenopiles</taxon>
        <taxon>Oomycota</taxon>
        <taxon>Saprolegniomycetes</taxon>
        <taxon>Saprolegniales</taxon>
        <taxon>Verrucalvaceae</taxon>
        <taxon>Aphanomyces</taxon>
    </lineage>
</organism>
<dbReference type="EMBL" id="CAADRA010005629">
    <property type="protein sequence ID" value="VFT91852.1"/>
    <property type="molecule type" value="Genomic_DNA"/>
</dbReference>
<dbReference type="GO" id="GO:0008757">
    <property type="term" value="F:S-adenosylmethionine-dependent methyltransferase activity"/>
    <property type="evidence" value="ECO:0007669"/>
    <property type="project" value="InterPro"/>
</dbReference>
<reference evidence="7 8" key="1">
    <citation type="submission" date="2019-03" db="EMBL/GenBank/DDBJ databases">
        <authorList>
            <person name="Gaulin E."/>
            <person name="Dumas B."/>
        </authorList>
    </citation>
    <scope>NUCLEOTIDE SEQUENCE [LARGE SCALE GENOMIC DNA]</scope>
    <source>
        <strain evidence="7">CBS 568.67</strain>
    </source>
</reference>
<evidence type="ECO:0000313" key="5">
    <source>
        <dbReference type="EMBL" id="VFT89399.1"/>
    </source>
</evidence>
<evidence type="ECO:0000313" key="6">
    <source>
        <dbReference type="EMBL" id="VFT91852.1"/>
    </source>
</evidence>
<dbReference type="EMBL" id="VJMH01005374">
    <property type="protein sequence ID" value="KAF0696721.1"/>
    <property type="molecule type" value="Genomic_DNA"/>
</dbReference>
<dbReference type="EMBL" id="CAADRA010005395">
    <property type="protein sequence ID" value="VFT89399.1"/>
    <property type="molecule type" value="Genomic_DNA"/>
</dbReference>
<evidence type="ECO:0000313" key="7">
    <source>
        <dbReference type="EMBL" id="VFT91853.1"/>
    </source>
</evidence>
<dbReference type="InterPro" id="IPR013216">
    <property type="entry name" value="Methyltransf_11"/>
</dbReference>
<accession>A0A485L332</accession>
<dbReference type="AlphaFoldDB" id="A0A485L332"/>
<evidence type="ECO:0000313" key="4">
    <source>
        <dbReference type="EMBL" id="KAF0696721.1"/>
    </source>
</evidence>
<sequence>MTATPIALPQKPTETIDMLYAKWNGAYAETFTNTANNLVTIQAATELHRHMQLTTATSVLEVAAGGGIGSQDILRYLEPSSVKRFNITDFSPAMVELAKQRIQPAAYDFAVDIAVANGQDLVDVEDLSVDRYIASFVLQMTPDPAAMLRESYRVLADGGLAGFVIWGRPEQSGWFSITHSIDPDAVRNYNNFYLGQDIPALRQLMLETIGFKSVVVWTSMCVTETTSAAAHADRVTRSHPMEDKALEAVRRERLVQASQAWLDAGKPIGLETYLIIATK</sequence>
<name>A0A485L332_9STRA</name>
<protein>
    <submittedName>
        <fullName evidence="5">Aste57867_12548 protein</fullName>
    </submittedName>
    <submittedName>
        <fullName evidence="6">Aste57867_15038 protein</fullName>
    </submittedName>
    <submittedName>
        <fullName evidence="7">Aste57867_15039 protein</fullName>
    </submittedName>
</protein>
<dbReference type="EMBL" id="VJMH01005608">
    <property type="protein sequence ID" value="KAF0694068.1"/>
    <property type="molecule type" value="Genomic_DNA"/>
</dbReference>
<evidence type="ECO:0000259" key="1">
    <source>
        <dbReference type="Pfam" id="PF08241"/>
    </source>
</evidence>
<dbReference type="Gene3D" id="3.40.50.150">
    <property type="entry name" value="Vaccinia Virus protein VP39"/>
    <property type="match status" value="1"/>
</dbReference>
<dbReference type="SUPFAM" id="SSF53335">
    <property type="entry name" value="S-adenosyl-L-methionine-dependent methyltransferases"/>
    <property type="match status" value="1"/>
</dbReference>
<dbReference type="Proteomes" id="UP000332933">
    <property type="component" value="Unassembled WGS sequence"/>
</dbReference>
<dbReference type="Pfam" id="PF08241">
    <property type="entry name" value="Methyltransf_11"/>
    <property type="match status" value="1"/>
</dbReference>
<evidence type="ECO:0000313" key="2">
    <source>
        <dbReference type="EMBL" id="KAF0694068.1"/>
    </source>
</evidence>
<keyword evidence="8" id="KW-1185">Reference proteome</keyword>
<dbReference type="OrthoDB" id="8300214at2759"/>